<dbReference type="PANTHER" id="PTHR24221">
    <property type="entry name" value="ATP-BINDING CASSETTE SUB-FAMILY B"/>
    <property type="match status" value="1"/>
</dbReference>
<dbReference type="GO" id="GO:0005886">
    <property type="term" value="C:plasma membrane"/>
    <property type="evidence" value="ECO:0007669"/>
    <property type="project" value="UniProtKB-SubCell"/>
</dbReference>
<protein>
    <submittedName>
        <fullName evidence="10">ABC transporter related</fullName>
    </submittedName>
</protein>
<name>C8W4V4_DESAS</name>
<dbReference type="GO" id="GO:0005524">
    <property type="term" value="F:ATP binding"/>
    <property type="evidence" value="ECO:0007669"/>
    <property type="project" value="UniProtKB-KW"/>
</dbReference>
<dbReference type="STRING" id="485916.Dtox_0353"/>
<comment type="subcellular location">
    <subcellularLocation>
        <location evidence="1">Cell membrane</location>
        <topology evidence="1">Multi-pass membrane protein</topology>
    </subcellularLocation>
</comment>
<feature type="transmembrane region" description="Helical" evidence="7">
    <location>
        <begin position="15"/>
        <end position="43"/>
    </location>
</feature>
<dbReference type="InterPro" id="IPR003593">
    <property type="entry name" value="AAA+_ATPase"/>
</dbReference>
<feature type="domain" description="ABC transmembrane type-1" evidence="9">
    <location>
        <begin position="22"/>
        <end position="297"/>
    </location>
</feature>
<dbReference type="Gene3D" id="3.40.50.300">
    <property type="entry name" value="P-loop containing nucleotide triphosphate hydrolases"/>
    <property type="match status" value="1"/>
</dbReference>
<keyword evidence="2 7" id="KW-0812">Transmembrane</keyword>
<evidence type="ECO:0000256" key="5">
    <source>
        <dbReference type="ARBA" id="ARBA00022989"/>
    </source>
</evidence>
<evidence type="ECO:0000256" key="2">
    <source>
        <dbReference type="ARBA" id="ARBA00022692"/>
    </source>
</evidence>
<gene>
    <name evidence="10" type="ordered locus">Dtox_0353</name>
</gene>
<evidence type="ECO:0000259" key="9">
    <source>
        <dbReference type="PROSITE" id="PS50929"/>
    </source>
</evidence>
<dbReference type="GO" id="GO:0140359">
    <property type="term" value="F:ABC-type transporter activity"/>
    <property type="evidence" value="ECO:0007669"/>
    <property type="project" value="InterPro"/>
</dbReference>
<dbReference type="InterPro" id="IPR039421">
    <property type="entry name" value="Type_1_exporter"/>
</dbReference>
<dbReference type="Gene3D" id="1.20.1560.10">
    <property type="entry name" value="ABC transporter type 1, transmembrane domain"/>
    <property type="match status" value="1"/>
</dbReference>
<dbReference type="EMBL" id="CP001720">
    <property type="protein sequence ID" value="ACV61306.1"/>
    <property type="molecule type" value="Genomic_DNA"/>
</dbReference>
<keyword evidence="5 7" id="KW-1133">Transmembrane helix</keyword>
<feature type="domain" description="ABC transporter" evidence="8">
    <location>
        <begin position="337"/>
        <end position="572"/>
    </location>
</feature>
<evidence type="ECO:0000256" key="4">
    <source>
        <dbReference type="ARBA" id="ARBA00022840"/>
    </source>
</evidence>
<dbReference type="InterPro" id="IPR003439">
    <property type="entry name" value="ABC_transporter-like_ATP-bd"/>
</dbReference>
<dbReference type="KEGG" id="dae:Dtox_0353"/>
<dbReference type="InterPro" id="IPR011527">
    <property type="entry name" value="ABC1_TM_dom"/>
</dbReference>
<dbReference type="SMART" id="SM00382">
    <property type="entry name" value="AAA"/>
    <property type="match status" value="1"/>
</dbReference>
<dbReference type="InterPro" id="IPR036640">
    <property type="entry name" value="ABC1_TM_sf"/>
</dbReference>
<evidence type="ECO:0000256" key="6">
    <source>
        <dbReference type="ARBA" id="ARBA00023136"/>
    </source>
</evidence>
<evidence type="ECO:0000313" key="11">
    <source>
        <dbReference type="Proteomes" id="UP000002217"/>
    </source>
</evidence>
<keyword evidence="3" id="KW-0547">Nucleotide-binding</keyword>
<evidence type="ECO:0000256" key="1">
    <source>
        <dbReference type="ARBA" id="ARBA00004651"/>
    </source>
</evidence>
<reference evidence="10 11" key="1">
    <citation type="journal article" date="2009" name="Stand. Genomic Sci.">
        <title>Complete genome sequence of Desulfotomaculum acetoxidans type strain (5575).</title>
        <authorList>
            <person name="Spring S."/>
            <person name="Lapidus A."/>
            <person name="Schroder M."/>
            <person name="Gleim D."/>
            <person name="Sims D."/>
            <person name="Meincke L."/>
            <person name="Glavina Del Rio T."/>
            <person name="Tice H."/>
            <person name="Copeland A."/>
            <person name="Cheng J.F."/>
            <person name="Lucas S."/>
            <person name="Chen F."/>
            <person name="Nolan M."/>
            <person name="Bruce D."/>
            <person name="Goodwin L."/>
            <person name="Pitluck S."/>
            <person name="Ivanova N."/>
            <person name="Mavromatis K."/>
            <person name="Mikhailova N."/>
            <person name="Pati A."/>
            <person name="Chen A."/>
            <person name="Palaniappan K."/>
            <person name="Land M."/>
            <person name="Hauser L."/>
            <person name="Chang Y.J."/>
            <person name="Jeffries C.D."/>
            <person name="Chain P."/>
            <person name="Saunders E."/>
            <person name="Brettin T."/>
            <person name="Detter J.C."/>
            <person name="Goker M."/>
            <person name="Bristow J."/>
            <person name="Eisen J.A."/>
            <person name="Markowitz V."/>
            <person name="Hugenholtz P."/>
            <person name="Kyrpides N.C."/>
            <person name="Klenk H.P."/>
            <person name="Han C."/>
        </authorList>
    </citation>
    <scope>NUCLEOTIDE SEQUENCE [LARGE SCALE GENOMIC DNA]</scope>
    <source>
        <strain evidence="11">ATCC 49208 / DSM 771 / VKM B-1644</strain>
    </source>
</reference>
<dbReference type="SUPFAM" id="SSF52540">
    <property type="entry name" value="P-loop containing nucleoside triphosphate hydrolases"/>
    <property type="match status" value="1"/>
</dbReference>
<dbReference type="SUPFAM" id="SSF90123">
    <property type="entry name" value="ABC transporter transmembrane region"/>
    <property type="match status" value="1"/>
</dbReference>
<dbReference type="HOGENOM" id="CLU_000604_84_9_9"/>
<feature type="transmembrane region" description="Helical" evidence="7">
    <location>
        <begin position="55"/>
        <end position="75"/>
    </location>
</feature>
<dbReference type="RefSeq" id="WP_015756027.1">
    <property type="nucleotide sequence ID" value="NC_013216.1"/>
</dbReference>
<dbReference type="InterPro" id="IPR027417">
    <property type="entry name" value="P-loop_NTPase"/>
</dbReference>
<dbReference type="AlphaFoldDB" id="C8W4V4"/>
<dbReference type="InterPro" id="IPR017871">
    <property type="entry name" value="ABC_transporter-like_CS"/>
</dbReference>
<keyword evidence="4" id="KW-0067">ATP-binding</keyword>
<dbReference type="Pfam" id="PF00664">
    <property type="entry name" value="ABC_membrane"/>
    <property type="match status" value="1"/>
</dbReference>
<dbReference type="GO" id="GO:0034040">
    <property type="term" value="F:ATPase-coupled lipid transmembrane transporter activity"/>
    <property type="evidence" value="ECO:0007669"/>
    <property type="project" value="TreeGrafter"/>
</dbReference>
<evidence type="ECO:0000259" key="8">
    <source>
        <dbReference type="PROSITE" id="PS50893"/>
    </source>
</evidence>
<feature type="transmembrane region" description="Helical" evidence="7">
    <location>
        <begin position="133"/>
        <end position="152"/>
    </location>
</feature>
<dbReference type="PROSITE" id="PS00211">
    <property type="entry name" value="ABC_TRANSPORTER_1"/>
    <property type="match status" value="1"/>
</dbReference>
<evidence type="ECO:0000256" key="3">
    <source>
        <dbReference type="ARBA" id="ARBA00022741"/>
    </source>
</evidence>
<dbReference type="Proteomes" id="UP000002217">
    <property type="component" value="Chromosome"/>
</dbReference>
<accession>C8W4V4</accession>
<keyword evidence="6 7" id="KW-0472">Membrane</keyword>
<dbReference type="PROSITE" id="PS50929">
    <property type="entry name" value="ABC_TM1F"/>
    <property type="match status" value="1"/>
</dbReference>
<evidence type="ECO:0000256" key="7">
    <source>
        <dbReference type="SAM" id="Phobius"/>
    </source>
</evidence>
<proteinExistence type="predicted"/>
<dbReference type="FunFam" id="3.40.50.300:FF:000218">
    <property type="entry name" value="Multidrug ABC transporter ATP-binding protein"/>
    <property type="match status" value="1"/>
</dbReference>
<sequence length="575" mass="63646">MNFYLRIFSLLKGSYLHIACKIAMGVLITATYVGQAFAIAAGLKGVFYKKSLEDLGFVLLCIGLLVLLRALLHWLDEIYAKRIAFWVKSRLRERLFQHVMNLGPGYQENCRSGSIQALLTDGVESLEPLLTGYIPQLLVAFFGSGLISLYIFSLDRVVGIIALTGIIITVLFPQLMSKYVGKIILEYWQSHARLNSQYIDAMQGMAALKMFNAGKKKGQELSEEAWGHYRHSMQGLGISLLDSAVVKWAAAAGSTLAAGVGALRVSNGELPLADLFIILFLSVECFRPLNELVMYWHRSFLGIAAVRGIFAIFDTNISIQDQEDFNGDNNVCPYPEIDFKNVTFSYAAGKRPAVKNVSLRVNPGETVAIVGKSGSGKSTMVNLLLRFFEQQEGSILLNGRDIKDYPLSFLRSQIAVVFQDTYLFYGTVEDNLKIAKPGATREELEQAAKLANAHDFIMNLKDGYRTHIGERGVRLSGGQKQRLSIARAVLKNAPLLILDEATSNVDGASEKMIQEALDKLVRNRTTIIIAHRLSTIKGADRIIVLDDHRVKETGTHSELLGFGGIYAQLVRLQQG</sequence>
<dbReference type="PROSITE" id="PS50893">
    <property type="entry name" value="ABC_TRANSPORTER_2"/>
    <property type="match status" value="1"/>
</dbReference>
<dbReference type="GO" id="GO:0016887">
    <property type="term" value="F:ATP hydrolysis activity"/>
    <property type="evidence" value="ECO:0007669"/>
    <property type="project" value="InterPro"/>
</dbReference>
<dbReference type="Pfam" id="PF00005">
    <property type="entry name" value="ABC_tran"/>
    <property type="match status" value="1"/>
</dbReference>
<feature type="transmembrane region" description="Helical" evidence="7">
    <location>
        <begin position="157"/>
        <end position="176"/>
    </location>
</feature>
<evidence type="ECO:0000313" key="10">
    <source>
        <dbReference type="EMBL" id="ACV61306.1"/>
    </source>
</evidence>
<keyword evidence="11" id="KW-1185">Reference proteome</keyword>
<dbReference type="PANTHER" id="PTHR24221:SF646">
    <property type="entry name" value="HAEMOLYSIN SECRETION ATP-BINDING PROTEIN"/>
    <property type="match status" value="1"/>
</dbReference>
<dbReference type="OrthoDB" id="9771903at2"/>
<dbReference type="eggNOG" id="COG4988">
    <property type="taxonomic scope" value="Bacteria"/>
</dbReference>
<organism evidence="10 11">
    <name type="scientific">Desulfofarcimen acetoxidans (strain ATCC 49208 / DSM 771 / KCTC 5769 / VKM B-1644 / 5575)</name>
    <name type="common">Desulfotomaculum acetoxidans</name>
    <dbReference type="NCBI Taxonomy" id="485916"/>
    <lineage>
        <taxon>Bacteria</taxon>
        <taxon>Bacillati</taxon>
        <taxon>Bacillota</taxon>
        <taxon>Clostridia</taxon>
        <taxon>Eubacteriales</taxon>
        <taxon>Peptococcaceae</taxon>
        <taxon>Desulfofarcimen</taxon>
    </lineage>
</organism>